<evidence type="ECO:0000259" key="10">
    <source>
        <dbReference type="PROSITE" id="PS51194"/>
    </source>
</evidence>
<gene>
    <name evidence="12" type="ORF">F7725_005863</name>
</gene>
<dbReference type="Pfam" id="PF00271">
    <property type="entry name" value="Helicase_C"/>
    <property type="match status" value="1"/>
</dbReference>
<keyword evidence="4" id="KW-0677">Repeat</keyword>
<dbReference type="CDD" id="cd00167">
    <property type="entry name" value="SANT"/>
    <property type="match status" value="2"/>
</dbReference>
<dbReference type="Gene3D" id="3.40.50.300">
    <property type="entry name" value="P-loop containing nucleotide triphosphate hydrolases"/>
    <property type="match status" value="1"/>
</dbReference>
<keyword evidence="8" id="KW-0175">Coiled coil</keyword>
<dbReference type="GO" id="GO:0140658">
    <property type="term" value="F:ATP-dependent chromatin remodeler activity"/>
    <property type="evidence" value="ECO:0007669"/>
    <property type="project" value="TreeGrafter"/>
</dbReference>
<protein>
    <recommendedName>
        <fullName evidence="14">SWI/SNF-related matrix-associated actin-dependent regulator of chromatin subfamily A member 5</fullName>
    </recommendedName>
</protein>
<reference evidence="12 13" key="1">
    <citation type="submission" date="2020-03" db="EMBL/GenBank/DDBJ databases">
        <title>Dissostichus mawsoni Genome sequencing and assembly.</title>
        <authorList>
            <person name="Park H."/>
        </authorList>
    </citation>
    <scope>NUCLEOTIDE SEQUENCE [LARGE SCALE GENOMIC DNA]</scope>
    <source>
        <strain evidence="12">DM0001</strain>
        <tissue evidence="12">Muscle</tissue>
    </source>
</reference>
<evidence type="ECO:0000256" key="3">
    <source>
        <dbReference type="ARBA" id="ARBA00022553"/>
    </source>
</evidence>
<evidence type="ECO:0000256" key="6">
    <source>
        <dbReference type="ARBA" id="ARBA00022853"/>
    </source>
</evidence>
<dbReference type="PANTHER" id="PTHR45623">
    <property type="entry name" value="CHROMODOMAIN-HELICASE-DNA-BINDING PROTEIN 3-RELATED-RELATED"/>
    <property type="match status" value="1"/>
</dbReference>
<evidence type="ECO:0000259" key="11">
    <source>
        <dbReference type="PROSITE" id="PS51293"/>
    </source>
</evidence>
<dbReference type="SMART" id="SM00490">
    <property type="entry name" value="HELICc"/>
    <property type="match status" value="1"/>
</dbReference>
<dbReference type="InterPro" id="IPR015195">
    <property type="entry name" value="SLIDE"/>
</dbReference>
<dbReference type="SUPFAM" id="SSF52540">
    <property type="entry name" value="P-loop containing nucleoside triphosphate hydrolases"/>
    <property type="match status" value="1"/>
</dbReference>
<evidence type="ECO:0008006" key="14">
    <source>
        <dbReference type="Google" id="ProtNLM"/>
    </source>
</evidence>
<evidence type="ECO:0000256" key="2">
    <source>
        <dbReference type="ARBA" id="ARBA00009687"/>
    </source>
</evidence>
<dbReference type="InterPro" id="IPR027417">
    <property type="entry name" value="P-loop_NTPase"/>
</dbReference>
<evidence type="ECO:0000313" key="12">
    <source>
        <dbReference type="EMBL" id="KAF3852508.1"/>
    </source>
</evidence>
<dbReference type="FunFam" id="1.10.10.60:FF:000022">
    <property type="entry name" value="ISWI chromatin-remodeling complex ATPase CHR11 isoform A"/>
    <property type="match status" value="1"/>
</dbReference>
<dbReference type="OrthoDB" id="5857104at2759"/>
<dbReference type="Gene3D" id="1.20.5.1190">
    <property type="entry name" value="iswi atpase"/>
    <property type="match status" value="1"/>
</dbReference>
<comment type="similarity">
    <text evidence="2">Belongs to the SNF2/RAD54 helicase family. ISWI subfamily.</text>
</comment>
<dbReference type="GO" id="GO:0031010">
    <property type="term" value="C:ISWI-type complex"/>
    <property type="evidence" value="ECO:0007669"/>
    <property type="project" value="UniProtKB-ARBA"/>
</dbReference>
<dbReference type="FunFam" id="3.40.50.300:FF:000082">
    <property type="entry name" value="ISWI chromatin remodeling complex ATPase ISW1"/>
    <property type="match status" value="1"/>
</dbReference>
<dbReference type="GO" id="GO:0016887">
    <property type="term" value="F:ATP hydrolysis activity"/>
    <property type="evidence" value="ECO:0007669"/>
    <property type="project" value="TreeGrafter"/>
</dbReference>
<evidence type="ECO:0000256" key="8">
    <source>
        <dbReference type="SAM" id="Coils"/>
    </source>
</evidence>
<dbReference type="CDD" id="cd18793">
    <property type="entry name" value="SF2_C_SNF"/>
    <property type="match status" value="1"/>
</dbReference>
<dbReference type="Gene3D" id="1.10.10.60">
    <property type="entry name" value="Homeodomain-like"/>
    <property type="match status" value="2"/>
</dbReference>
<dbReference type="SMART" id="SM00717">
    <property type="entry name" value="SANT"/>
    <property type="match status" value="2"/>
</dbReference>
<feature type="domain" description="SANT" evidence="11">
    <location>
        <begin position="337"/>
        <end position="389"/>
    </location>
</feature>
<evidence type="ECO:0000256" key="4">
    <source>
        <dbReference type="ARBA" id="ARBA00022737"/>
    </source>
</evidence>
<accession>A0A7J5YWM7</accession>
<dbReference type="AlphaFoldDB" id="A0A7J5YWM7"/>
<dbReference type="GO" id="GO:0031491">
    <property type="term" value="F:nucleosome binding"/>
    <property type="evidence" value="ECO:0007669"/>
    <property type="project" value="InterPro"/>
</dbReference>
<dbReference type="GO" id="GO:0042393">
    <property type="term" value="F:histone binding"/>
    <property type="evidence" value="ECO:0007669"/>
    <property type="project" value="TreeGrafter"/>
</dbReference>
<feature type="region of interest" description="Disordered" evidence="9">
    <location>
        <begin position="511"/>
        <end position="547"/>
    </location>
</feature>
<feature type="coiled-coil region" evidence="8">
    <location>
        <begin position="310"/>
        <end position="337"/>
    </location>
</feature>
<dbReference type="Gene3D" id="1.10.1040.30">
    <property type="entry name" value="ISWI, HAND domain"/>
    <property type="match status" value="1"/>
</dbReference>
<evidence type="ECO:0000313" key="13">
    <source>
        <dbReference type="Proteomes" id="UP000518266"/>
    </source>
</evidence>
<dbReference type="FunFam" id="1.20.5.1190:FF:000002">
    <property type="entry name" value="SWI/SNF-related matrix-associated actin-dependent regulator of chromatin subfamily A member"/>
    <property type="match status" value="1"/>
</dbReference>
<keyword evidence="6" id="KW-0156">Chromatin regulator</keyword>
<evidence type="ECO:0000256" key="9">
    <source>
        <dbReference type="SAM" id="MobiDB-lite"/>
    </source>
</evidence>
<dbReference type="PROSITE" id="PS51194">
    <property type="entry name" value="HELICASE_CTER"/>
    <property type="match status" value="1"/>
</dbReference>
<dbReference type="PROSITE" id="PS51293">
    <property type="entry name" value="SANT"/>
    <property type="match status" value="1"/>
</dbReference>
<dbReference type="InterPro" id="IPR001650">
    <property type="entry name" value="Helicase_C-like"/>
</dbReference>
<dbReference type="Pfam" id="PF09111">
    <property type="entry name" value="SLIDE"/>
    <property type="match status" value="1"/>
</dbReference>
<keyword evidence="13" id="KW-1185">Reference proteome</keyword>
<dbReference type="SUPFAM" id="SSF46689">
    <property type="entry name" value="Homeodomain-like"/>
    <property type="match status" value="2"/>
</dbReference>
<sequence>MDKMRLLNVLMQLRKCCNHPYLFDGAEPGPPYTTDSHLVVNSGKMVVLDKLLPKMKQQGSRILIFSQMTRVLDILEDYCMWKNYGYCRLDGQTPHEERQISINAYNEPNSPKFIFMLSTRAGGLGINLATADVVILYDSDWNPQVDLQAMVRVFRFITENTVEERIVERAEMKLRLDSIVIQQGRLVDPGANKLAKDEMLSIIRHGATHVFASKESEITDDDIDAILERGERKTMEIKEKMANLGESSLRNFTVDTENSSVYKFEGEDYREKKKVITNWIEPPKRERKANYAVDAYFREALRVSEPKAPKKEEQGKIDEAEALTEEELEEKENLLQQGFTIWNKRDFNQFIKANEKWGRDDIENIAREVEGKTPEEVMEYSAVFWERCNELQDIEKIMAQIERGEARIQRRISIKKALDSKIGRYKAPFHQLRISYGTNKGKNYTEEEDRFLICMLHKLGFDKESVYDELRQCIRNSPQFRFDWFLKSRTAMELQRRCNTLITLIERENMELERERRPRRRNAARRMPQPRNGSQKRPQMAVDAGKS</sequence>
<dbReference type="GO" id="GO:0034728">
    <property type="term" value="P:nucleosome organization"/>
    <property type="evidence" value="ECO:0007669"/>
    <property type="project" value="TreeGrafter"/>
</dbReference>
<organism evidence="12 13">
    <name type="scientific">Dissostichus mawsoni</name>
    <name type="common">Antarctic cod</name>
    <dbReference type="NCBI Taxonomy" id="36200"/>
    <lineage>
        <taxon>Eukaryota</taxon>
        <taxon>Metazoa</taxon>
        <taxon>Chordata</taxon>
        <taxon>Craniata</taxon>
        <taxon>Vertebrata</taxon>
        <taxon>Euteleostomi</taxon>
        <taxon>Actinopterygii</taxon>
        <taxon>Neopterygii</taxon>
        <taxon>Teleostei</taxon>
        <taxon>Neoteleostei</taxon>
        <taxon>Acanthomorphata</taxon>
        <taxon>Eupercaria</taxon>
        <taxon>Perciformes</taxon>
        <taxon>Notothenioidei</taxon>
        <taxon>Nototheniidae</taxon>
        <taxon>Dissostichus</taxon>
    </lineage>
</organism>
<dbReference type="FunFam" id="1.10.10.60:FF:000049">
    <property type="entry name" value="SWI/SNF-related matrix-associated actin-dependent regulator of chromatin subfamily A member"/>
    <property type="match status" value="1"/>
</dbReference>
<evidence type="ECO:0000256" key="1">
    <source>
        <dbReference type="ARBA" id="ARBA00004123"/>
    </source>
</evidence>
<dbReference type="Proteomes" id="UP000518266">
    <property type="component" value="Unassembled WGS sequence"/>
</dbReference>
<dbReference type="InterPro" id="IPR001005">
    <property type="entry name" value="SANT/Myb"/>
</dbReference>
<dbReference type="PANTHER" id="PTHR45623:SF49">
    <property type="entry name" value="SWI_SNF-RELATED MATRIX-ASSOCIATED ACTIN-DEPENDENT REGULATOR OF CHROMATIN SUBFAMILY A MEMBER 5"/>
    <property type="match status" value="1"/>
</dbReference>
<proteinExistence type="inferred from homology"/>
<comment type="subcellular location">
    <subcellularLocation>
        <location evidence="1">Nucleus</location>
    </subcellularLocation>
</comment>
<evidence type="ECO:0000256" key="5">
    <source>
        <dbReference type="ARBA" id="ARBA00022801"/>
    </source>
</evidence>
<keyword evidence="5" id="KW-0378">Hydrolase</keyword>
<dbReference type="InterPro" id="IPR017884">
    <property type="entry name" value="SANT_dom"/>
</dbReference>
<evidence type="ECO:0000256" key="7">
    <source>
        <dbReference type="ARBA" id="ARBA00023242"/>
    </source>
</evidence>
<dbReference type="EMBL" id="JAAKFY010000009">
    <property type="protein sequence ID" value="KAF3852508.1"/>
    <property type="molecule type" value="Genomic_DNA"/>
</dbReference>
<comment type="caution">
    <text evidence="12">The sequence shown here is derived from an EMBL/GenBank/DDBJ whole genome shotgun (WGS) entry which is preliminary data.</text>
</comment>
<dbReference type="InterPro" id="IPR036306">
    <property type="entry name" value="ISWI_HAND-dom_sf"/>
</dbReference>
<dbReference type="InterPro" id="IPR049730">
    <property type="entry name" value="SNF2/RAD54-like_C"/>
</dbReference>
<dbReference type="InterPro" id="IPR009057">
    <property type="entry name" value="Homeodomain-like_sf"/>
</dbReference>
<dbReference type="SUPFAM" id="SSF101224">
    <property type="entry name" value="HAND domain of the nucleosome remodeling ATPase ISWI"/>
    <property type="match status" value="1"/>
</dbReference>
<feature type="domain" description="Helicase C-terminal" evidence="10">
    <location>
        <begin position="47"/>
        <end position="187"/>
    </location>
</feature>
<keyword evidence="7" id="KW-0539">Nucleus</keyword>
<dbReference type="GO" id="GO:0003677">
    <property type="term" value="F:DNA binding"/>
    <property type="evidence" value="ECO:0007669"/>
    <property type="project" value="InterPro"/>
</dbReference>
<keyword evidence="3" id="KW-0597">Phosphoprotein</keyword>
<name>A0A7J5YWM7_DISMA</name>